<dbReference type="PIRSF" id="PIRSF006806">
    <property type="entry name" value="FTHF_cligase"/>
    <property type="match status" value="1"/>
</dbReference>
<dbReference type="AlphaFoldDB" id="A0A2A5T6A1"/>
<evidence type="ECO:0000313" key="6">
    <source>
        <dbReference type="EMBL" id="PCS23681.1"/>
    </source>
</evidence>
<dbReference type="NCBIfam" id="TIGR02727">
    <property type="entry name" value="MTHFS_bact"/>
    <property type="match status" value="1"/>
</dbReference>
<feature type="binding site" evidence="4">
    <location>
        <begin position="147"/>
        <end position="155"/>
    </location>
    <ligand>
        <name>ATP</name>
        <dbReference type="ChEBI" id="CHEBI:30616"/>
    </ligand>
</feature>
<evidence type="ECO:0000256" key="3">
    <source>
        <dbReference type="ARBA" id="ARBA00022840"/>
    </source>
</evidence>
<evidence type="ECO:0000256" key="4">
    <source>
        <dbReference type="PIRSR" id="PIRSR006806-1"/>
    </source>
</evidence>
<keyword evidence="5" id="KW-0460">Magnesium</keyword>
<comment type="similarity">
    <text evidence="1 5">Belongs to the 5-formyltetrahydrofolate cyclo-ligase family.</text>
</comment>
<dbReference type="GO" id="GO:0046872">
    <property type="term" value="F:metal ion binding"/>
    <property type="evidence" value="ECO:0007669"/>
    <property type="project" value="UniProtKB-KW"/>
</dbReference>
<feature type="binding site" evidence="4">
    <location>
        <position position="62"/>
    </location>
    <ligand>
        <name>substrate</name>
    </ligand>
</feature>
<comment type="cofactor">
    <cofactor evidence="5">
        <name>Mg(2+)</name>
        <dbReference type="ChEBI" id="CHEBI:18420"/>
    </cofactor>
</comment>
<keyword evidence="6" id="KW-0436">Ligase</keyword>
<dbReference type="GO" id="GO:0030272">
    <property type="term" value="F:5-formyltetrahydrofolate cyclo-ligase activity"/>
    <property type="evidence" value="ECO:0007669"/>
    <property type="project" value="UniProtKB-EC"/>
</dbReference>
<dbReference type="EC" id="6.3.3.2" evidence="5"/>
<dbReference type="Gene3D" id="3.40.50.10420">
    <property type="entry name" value="NagB/RpiA/CoA transferase-like"/>
    <property type="match status" value="1"/>
</dbReference>
<keyword evidence="3 4" id="KW-0067">ATP-binding</keyword>
<evidence type="ECO:0000256" key="1">
    <source>
        <dbReference type="ARBA" id="ARBA00010638"/>
    </source>
</evidence>
<name>A0A2A5T6A1_9GAMM</name>
<dbReference type="InterPro" id="IPR024185">
    <property type="entry name" value="FTHF_cligase-like_sf"/>
</dbReference>
<evidence type="ECO:0000256" key="2">
    <source>
        <dbReference type="ARBA" id="ARBA00022741"/>
    </source>
</evidence>
<keyword evidence="7" id="KW-1185">Reference proteome</keyword>
<dbReference type="InterPro" id="IPR002698">
    <property type="entry name" value="FTHF_cligase"/>
</dbReference>
<gene>
    <name evidence="6" type="ORF">BTN49_0650</name>
</gene>
<accession>A0A2A5T6A1</accession>
<comment type="catalytic activity">
    <reaction evidence="5">
        <text>(6S)-5-formyl-5,6,7,8-tetrahydrofolate + ATP = (6R)-5,10-methenyltetrahydrofolate + ADP + phosphate</text>
        <dbReference type="Rhea" id="RHEA:10488"/>
        <dbReference type="ChEBI" id="CHEBI:30616"/>
        <dbReference type="ChEBI" id="CHEBI:43474"/>
        <dbReference type="ChEBI" id="CHEBI:57455"/>
        <dbReference type="ChEBI" id="CHEBI:57457"/>
        <dbReference type="ChEBI" id="CHEBI:456216"/>
        <dbReference type="EC" id="6.3.3.2"/>
    </reaction>
</comment>
<keyword evidence="5" id="KW-0479">Metal-binding</keyword>
<protein>
    <recommendedName>
        <fullName evidence="5">5-formyltetrahydrofolate cyclo-ligase</fullName>
        <ecNumber evidence="5">6.3.3.2</ecNumber>
    </recommendedName>
</protein>
<dbReference type="GO" id="GO:0009396">
    <property type="term" value="P:folic acid-containing compound biosynthetic process"/>
    <property type="evidence" value="ECO:0007669"/>
    <property type="project" value="TreeGrafter"/>
</dbReference>
<dbReference type="GO" id="GO:0005524">
    <property type="term" value="F:ATP binding"/>
    <property type="evidence" value="ECO:0007669"/>
    <property type="project" value="UniProtKB-KW"/>
</dbReference>
<proteinExistence type="inferred from homology"/>
<dbReference type="Proteomes" id="UP000219020">
    <property type="component" value="Unassembled WGS sequence"/>
</dbReference>
<reference evidence="7" key="1">
    <citation type="submission" date="2017-04" db="EMBL/GenBank/DDBJ databases">
        <title>Genome evolution of the luminous symbionts of deep sea anglerfish.</title>
        <authorList>
            <person name="Hendry T.A."/>
        </authorList>
    </citation>
    <scope>NUCLEOTIDE SEQUENCE [LARGE SCALE GENOMIC DNA]</scope>
</reference>
<dbReference type="SUPFAM" id="SSF100950">
    <property type="entry name" value="NagB/RpiA/CoA transferase-like"/>
    <property type="match status" value="1"/>
</dbReference>
<dbReference type="InterPro" id="IPR037171">
    <property type="entry name" value="NagB/RpiA_transferase-like"/>
</dbReference>
<dbReference type="PANTHER" id="PTHR23407:SF1">
    <property type="entry name" value="5-FORMYLTETRAHYDROFOLATE CYCLO-LIGASE"/>
    <property type="match status" value="1"/>
</dbReference>
<keyword evidence="2 4" id="KW-0547">Nucleotide-binding</keyword>
<evidence type="ECO:0000256" key="5">
    <source>
        <dbReference type="RuleBase" id="RU361279"/>
    </source>
</evidence>
<dbReference type="PANTHER" id="PTHR23407">
    <property type="entry name" value="ATPASE INHIBITOR/5-FORMYLTETRAHYDROFOLATE CYCLO-LIGASE"/>
    <property type="match status" value="1"/>
</dbReference>
<organism evidence="6 7">
    <name type="scientific">Candidatus Enterovibrio escicola</name>
    <dbReference type="NCBI Taxonomy" id="1927127"/>
    <lineage>
        <taxon>Bacteria</taxon>
        <taxon>Pseudomonadati</taxon>
        <taxon>Pseudomonadota</taxon>
        <taxon>Gammaproteobacteria</taxon>
        <taxon>Vibrionales</taxon>
        <taxon>Vibrionaceae</taxon>
        <taxon>Enterovibrio</taxon>
    </lineage>
</organism>
<comment type="caution">
    <text evidence="6">The sequence shown here is derived from an EMBL/GenBank/DDBJ whole genome shotgun (WGS) entry which is preliminary data.</text>
</comment>
<dbReference type="Pfam" id="PF01812">
    <property type="entry name" value="5-FTHF_cyc-lig"/>
    <property type="match status" value="1"/>
</dbReference>
<dbReference type="GO" id="GO:0035999">
    <property type="term" value="P:tetrahydrofolate interconversion"/>
    <property type="evidence" value="ECO:0007669"/>
    <property type="project" value="TreeGrafter"/>
</dbReference>
<sequence length="207" mass="23580">MYGSLMHDKITLSAQRIELRKLIRTKRRALSIEKQRVAACELLTHFQNFEVVRCANYIAFYLSVDGELGTQPLIQYCWRQGKAVYLPVIHPFSNGNLLFLHYCPNTDLIPNRYGILEPKFNVSEVLSVSKLDIICTPLVAFDGSGQRLGMGGGYYDRTLASWWNMGAGPHALGLAYDFQQVEILPVEAWDVPLSSILTPSRVWEWNR</sequence>
<feature type="binding site" evidence="4">
    <location>
        <position position="67"/>
    </location>
    <ligand>
        <name>substrate</name>
    </ligand>
</feature>
<dbReference type="EMBL" id="NBYY01000009">
    <property type="protein sequence ID" value="PCS23681.1"/>
    <property type="molecule type" value="Genomic_DNA"/>
</dbReference>
<evidence type="ECO:0000313" key="7">
    <source>
        <dbReference type="Proteomes" id="UP000219020"/>
    </source>
</evidence>